<dbReference type="OrthoDB" id="2245989at2759"/>
<name>A0A6A6QBS5_9PEZI</name>
<dbReference type="PANTHER" id="PTHR38116">
    <property type="entry name" value="CHROMOSOME 7, WHOLE GENOME SHOTGUN SEQUENCE"/>
    <property type="match status" value="1"/>
</dbReference>
<accession>A0A6A6QBS5</accession>
<dbReference type="Pfam" id="PF11905">
    <property type="entry name" value="DUF3425"/>
    <property type="match status" value="1"/>
</dbReference>
<keyword evidence="3" id="KW-1185">Reference proteome</keyword>
<reference evidence="2" key="1">
    <citation type="journal article" date="2020" name="Stud. Mycol.">
        <title>101 Dothideomycetes genomes: a test case for predicting lifestyles and emergence of pathogens.</title>
        <authorList>
            <person name="Haridas S."/>
            <person name="Albert R."/>
            <person name="Binder M."/>
            <person name="Bloem J."/>
            <person name="Labutti K."/>
            <person name="Salamov A."/>
            <person name="Andreopoulos B."/>
            <person name="Baker S."/>
            <person name="Barry K."/>
            <person name="Bills G."/>
            <person name="Bluhm B."/>
            <person name="Cannon C."/>
            <person name="Castanera R."/>
            <person name="Culley D."/>
            <person name="Daum C."/>
            <person name="Ezra D."/>
            <person name="Gonzalez J."/>
            <person name="Henrissat B."/>
            <person name="Kuo A."/>
            <person name="Liang C."/>
            <person name="Lipzen A."/>
            <person name="Lutzoni F."/>
            <person name="Magnuson J."/>
            <person name="Mondo S."/>
            <person name="Nolan M."/>
            <person name="Ohm R."/>
            <person name="Pangilinan J."/>
            <person name="Park H.-J."/>
            <person name="Ramirez L."/>
            <person name="Alfaro M."/>
            <person name="Sun H."/>
            <person name="Tritt A."/>
            <person name="Yoshinaga Y."/>
            <person name="Zwiers L.-H."/>
            <person name="Turgeon B."/>
            <person name="Goodwin S."/>
            <person name="Spatafora J."/>
            <person name="Crous P."/>
            <person name="Grigoriev I."/>
        </authorList>
    </citation>
    <scope>NUCLEOTIDE SEQUENCE</scope>
    <source>
        <strain evidence="2">CBS 269.34</strain>
    </source>
</reference>
<evidence type="ECO:0000313" key="3">
    <source>
        <dbReference type="Proteomes" id="UP000799750"/>
    </source>
</evidence>
<protein>
    <recommendedName>
        <fullName evidence="4">BZIP domain-containing protein</fullName>
    </recommendedName>
</protein>
<dbReference type="AlphaFoldDB" id="A0A6A6QBS5"/>
<feature type="region of interest" description="Disordered" evidence="1">
    <location>
        <begin position="1"/>
        <end position="51"/>
    </location>
</feature>
<proteinExistence type="predicted"/>
<sequence>MSGPRPDCWHGVTDPRERKQIQDRLAQRARRRRLREAKEAKKQDSSASNCATVDHSSACDWLSATCDLDLATAVETVSRLQQSANQIPSTDLSTDFSFDSPSKPLEEIDYLPQPAFTAQPPVPLTVFSAMFLNGKMLGLSCGTVLPGKSKLQPVGIPSTLQPTATQIYNYHALFIDRFPFPKMRNNMIDMSPIIDDEEFLQDLFTMDSFTITPGCASWDPRSWQLIKGPWAEKWGYLLC</sequence>
<evidence type="ECO:0000313" key="2">
    <source>
        <dbReference type="EMBL" id="KAF2489456.1"/>
    </source>
</evidence>
<evidence type="ECO:0008006" key="4">
    <source>
        <dbReference type="Google" id="ProtNLM"/>
    </source>
</evidence>
<organism evidence="2 3">
    <name type="scientific">Lophium mytilinum</name>
    <dbReference type="NCBI Taxonomy" id="390894"/>
    <lineage>
        <taxon>Eukaryota</taxon>
        <taxon>Fungi</taxon>
        <taxon>Dikarya</taxon>
        <taxon>Ascomycota</taxon>
        <taxon>Pezizomycotina</taxon>
        <taxon>Dothideomycetes</taxon>
        <taxon>Pleosporomycetidae</taxon>
        <taxon>Mytilinidiales</taxon>
        <taxon>Mytilinidiaceae</taxon>
        <taxon>Lophium</taxon>
    </lineage>
</organism>
<feature type="compositionally biased region" description="Basic and acidic residues" evidence="1">
    <location>
        <begin position="13"/>
        <end position="26"/>
    </location>
</feature>
<gene>
    <name evidence="2" type="ORF">BU16DRAFT_531747</name>
</gene>
<dbReference type="EMBL" id="MU004199">
    <property type="protein sequence ID" value="KAF2489456.1"/>
    <property type="molecule type" value="Genomic_DNA"/>
</dbReference>
<dbReference type="InterPro" id="IPR021833">
    <property type="entry name" value="DUF3425"/>
</dbReference>
<dbReference type="Proteomes" id="UP000799750">
    <property type="component" value="Unassembled WGS sequence"/>
</dbReference>
<evidence type="ECO:0000256" key="1">
    <source>
        <dbReference type="SAM" id="MobiDB-lite"/>
    </source>
</evidence>
<dbReference type="PANTHER" id="PTHR38116:SF9">
    <property type="entry name" value="BZIP DOMAIN-CONTAINING PROTEIN"/>
    <property type="match status" value="1"/>
</dbReference>